<feature type="domain" description="Glycosyltransferase subfamily 4-like N-terminal" evidence="2">
    <location>
        <begin position="18"/>
        <end position="116"/>
    </location>
</feature>
<dbReference type="HOGENOM" id="CLU_042257_1_0_10"/>
<dbReference type="RefSeq" id="WP_013765288.1">
    <property type="nucleotide sequence ID" value="NC_015510.1"/>
</dbReference>
<dbReference type="EMBL" id="CP002691">
    <property type="protein sequence ID" value="AEE50742.1"/>
    <property type="molecule type" value="Genomic_DNA"/>
</dbReference>
<protein>
    <submittedName>
        <fullName evidence="3">Glycosyl transferase group 1</fullName>
    </submittedName>
</protein>
<reference key="2">
    <citation type="submission" date="2011-04" db="EMBL/GenBank/DDBJ databases">
        <title>Complete sequence of chromosome of Haliscomenobacter hydrossis DSM 1100.</title>
        <authorList>
            <consortium name="US DOE Joint Genome Institute (JGI-PGF)"/>
            <person name="Lucas S."/>
            <person name="Han J."/>
            <person name="Lapidus A."/>
            <person name="Bruce D."/>
            <person name="Goodwin L."/>
            <person name="Pitluck S."/>
            <person name="Peters L."/>
            <person name="Kyrpides N."/>
            <person name="Mavromatis K."/>
            <person name="Ivanova N."/>
            <person name="Ovchinnikova G."/>
            <person name="Pagani I."/>
            <person name="Daligault H."/>
            <person name="Detter J.C."/>
            <person name="Han C."/>
            <person name="Land M."/>
            <person name="Hauser L."/>
            <person name="Markowitz V."/>
            <person name="Cheng J.-F."/>
            <person name="Hugenholtz P."/>
            <person name="Woyke T."/>
            <person name="Wu D."/>
            <person name="Verbarg S."/>
            <person name="Frueling A."/>
            <person name="Brambilla E."/>
            <person name="Klenk H.-P."/>
            <person name="Eisen J.A."/>
        </authorList>
    </citation>
    <scope>NUCLEOTIDE SEQUENCE</scope>
    <source>
        <strain>DSM 1100</strain>
    </source>
</reference>
<keyword evidence="4" id="KW-1185">Reference proteome</keyword>
<keyword evidence="3" id="KW-0808">Transferase</keyword>
<sequence>MKILLSVDPEIPVPPIHYGGIERIVDGLAQEYHKNGHEVLLLAHPESSAVGATEIIPWQGLSSSSKWDTLRNTFQLYRCSQQFQPQVIHSFSRLLYLYPVLAGTKIPVVQSYQRAISPTSTSVASRMAGSRLQLVACAAHMFAHLPQSDRWKAIYNFANTDLLVPPALNASRSYLAFLGRIEDIKGTYETIVVAQRTGERLIIAGNIPAEHQLYFEQYVRPHIDGEQIQYIGPVNDQQKLNLLQGAKALLFPIKWAEPFGIVMAESFACGTPVLGFNIGSVPEVIQSGVNGWVCQDIEEMVQAVGRLSDLNHQIVRTTGVQSFSASVIAGQYLSLFEHLLSKIRNDPSQGFI</sequence>
<evidence type="ECO:0000313" key="4">
    <source>
        <dbReference type="Proteomes" id="UP000008461"/>
    </source>
</evidence>
<name>F4L444_HALH1</name>
<dbReference type="Gene3D" id="3.40.50.2000">
    <property type="entry name" value="Glycogen Phosphorylase B"/>
    <property type="match status" value="2"/>
</dbReference>
<dbReference type="Proteomes" id="UP000008461">
    <property type="component" value="Chromosome"/>
</dbReference>
<dbReference type="KEGG" id="hhy:Halhy_2877"/>
<dbReference type="SUPFAM" id="SSF53756">
    <property type="entry name" value="UDP-Glycosyltransferase/glycogen phosphorylase"/>
    <property type="match status" value="1"/>
</dbReference>
<evidence type="ECO:0000313" key="3">
    <source>
        <dbReference type="EMBL" id="AEE50742.1"/>
    </source>
</evidence>
<dbReference type="InterPro" id="IPR001296">
    <property type="entry name" value="Glyco_trans_1"/>
</dbReference>
<dbReference type="OrthoDB" id="9801573at2"/>
<accession>F4L444</accession>
<dbReference type="PANTHER" id="PTHR45947:SF13">
    <property type="entry name" value="TRANSFERASE"/>
    <property type="match status" value="1"/>
</dbReference>
<dbReference type="Pfam" id="PF13439">
    <property type="entry name" value="Glyco_transf_4"/>
    <property type="match status" value="1"/>
</dbReference>
<dbReference type="eggNOG" id="COG0438">
    <property type="taxonomic scope" value="Bacteria"/>
</dbReference>
<dbReference type="STRING" id="760192.Halhy_2877"/>
<evidence type="ECO:0000259" key="2">
    <source>
        <dbReference type="Pfam" id="PF13439"/>
    </source>
</evidence>
<proteinExistence type="predicted"/>
<dbReference type="InterPro" id="IPR028098">
    <property type="entry name" value="Glyco_trans_4-like_N"/>
</dbReference>
<gene>
    <name evidence="3" type="ordered locus">Halhy_2877</name>
</gene>
<dbReference type="Pfam" id="PF00534">
    <property type="entry name" value="Glycos_transf_1"/>
    <property type="match status" value="1"/>
</dbReference>
<dbReference type="AlphaFoldDB" id="F4L444"/>
<evidence type="ECO:0000259" key="1">
    <source>
        <dbReference type="Pfam" id="PF00534"/>
    </source>
</evidence>
<reference evidence="3 4" key="1">
    <citation type="journal article" date="2011" name="Stand. Genomic Sci.">
        <title>Complete genome sequence of Haliscomenobacter hydrossis type strain (O).</title>
        <authorList>
            <consortium name="US DOE Joint Genome Institute (JGI-PGF)"/>
            <person name="Daligault H."/>
            <person name="Lapidus A."/>
            <person name="Zeytun A."/>
            <person name="Nolan M."/>
            <person name="Lucas S."/>
            <person name="Del Rio T.G."/>
            <person name="Tice H."/>
            <person name="Cheng J.F."/>
            <person name="Tapia R."/>
            <person name="Han C."/>
            <person name="Goodwin L."/>
            <person name="Pitluck S."/>
            <person name="Liolios K."/>
            <person name="Pagani I."/>
            <person name="Ivanova N."/>
            <person name="Huntemann M."/>
            <person name="Mavromatis K."/>
            <person name="Mikhailova N."/>
            <person name="Pati A."/>
            <person name="Chen A."/>
            <person name="Palaniappan K."/>
            <person name="Land M."/>
            <person name="Hauser L."/>
            <person name="Brambilla E.M."/>
            <person name="Rohde M."/>
            <person name="Verbarg S."/>
            <person name="Goker M."/>
            <person name="Bristow J."/>
            <person name="Eisen J.A."/>
            <person name="Markowitz V."/>
            <person name="Hugenholtz P."/>
            <person name="Kyrpides N.C."/>
            <person name="Klenk H.P."/>
            <person name="Woyke T."/>
        </authorList>
    </citation>
    <scope>NUCLEOTIDE SEQUENCE [LARGE SCALE GENOMIC DNA]</scope>
    <source>
        <strain evidence="4">ATCC 27775 / DSM 1100 / LMG 10767 / O</strain>
    </source>
</reference>
<dbReference type="GO" id="GO:0016757">
    <property type="term" value="F:glycosyltransferase activity"/>
    <property type="evidence" value="ECO:0007669"/>
    <property type="project" value="InterPro"/>
</dbReference>
<organism evidence="3 4">
    <name type="scientific">Haliscomenobacter hydrossis (strain ATCC 27775 / DSM 1100 / LMG 10767 / O)</name>
    <dbReference type="NCBI Taxonomy" id="760192"/>
    <lineage>
        <taxon>Bacteria</taxon>
        <taxon>Pseudomonadati</taxon>
        <taxon>Bacteroidota</taxon>
        <taxon>Saprospiria</taxon>
        <taxon>Saprospirales</taxon>
        <taxon>Haliscomenobacteraceae</taxon>
        <taxon>Haliscomenobacter</taxon>
    </lineage>
</organism>
<dbReference type="InterPro" id="IPR050194">
    <property type="entry name" value="Glycosyltransferase_grp1"/>
</dbReference>
<dbReference type="PANTHER" id="PTHR45947">
    <property type="entry name" value="SULFOQUINOVOSYL TRANSFERASE SQD2"/>
    <property type="match status" value="1"/>
</dbReference>
<feature type="domain" description="Glycosyl transferase family 1" evidence="1">
    <location>
        <begin position="170"/>
        <end position="303"/>
    </location>
</feature>